<dbReference type="EMBL" id="SZYE01000009">
    <property type="protein sequence ID" value="TKR26998.1"/>
    <property type="molecule type" value="Genomic_DNA"/>
</dbReference>
<dbReference type="OrthoDB" id="9811121at2"/>
<dbReference type="CDD" id="cd07197">
    <property type="entry name" value="nitrilase"/>
    <property type="match status" value="1"/>
</dbReference>
<evidence type="ECO:0000313" key="4">
    <source>
        <dbReference type="EMBL" id="TKR26998.1"/>
    </source>
</evidence>
<dbReference type="AlphaFoldDB" id="A0A7Z8NRQ6"/>
<dbReference type="RefSeq" id="WP_154728178.1">
    <property type="nucleotide sequence ID" value="NZ_SZYE01000009.1"/>
</dbReference>
<feature type="domain" description="CN hydrolase" evidence="3">
    <location>
        <begin position="4"/>
        <end position="259"/>
    </location>
</feature>
<dbReference type="InterPro" id="IPR036526">
    <property type="entry name" value="C-N_Hydrolase_sf"/>
</dbReference>
<protein>
    <submittedName>
        <fullName evidence="4">Carbon-nitrogen hydrolase family protein</fullName>
    </submittedName>
</protein>
<evidence type="ECO:0000256" key="2">
    <source>
        <dbReference type="ARBA" id="ARBA00022801"/>
    </source>
</evidence>
<keyword evidence="2 4" id="KW-0378">Hydrolase</keyword>
<comment type="caution">
    <text evidence="4">The sequence shown here is derived from an EMBL/GenBank/DDBJ whole genome shotgun (WGS) entry which is preliminary data.</text>
</comment>
<gene>
    <name evidence="4" type="ORF">FA014_02695</name>
</gene>
<dbReference type="InterPro" id="IPR050345">
    <property type="entry name" value="Aliph_Amidase/BUP"/>
</dbReference>
<dbReference type="GO" id="GO:0016811">
    <property type="term" value="F:hydrolase activity, acting on carbon-nitrogen (but not peptide) bonds, in linear amides"/>
    <property type="evidence" value="ECO:0007669"/>
    <property type="project" value="TreeGrafter"/>
</dbReference>
<accession>A0A7Z8NRQ6</accession>
<evidence type="ECO:0000256" key="1">
    <source>
        <dbReference type="ARBA" id="ARBA00010613"/>
    </source>
</evidence>
<dbReference type="InterPro" id="IPR003010">
    <property type="entry name" value="C-N_Hydrolase"/>
</dbReference>
<dbReference type="PANTHER" id="PTHR43674:SF16">
    <property type="entry name" value="CARBON-NITROGEN FAMILY, PUTATIVE (AFU_ORTHOLOGUE AFUA_5G02350)-RELATED"/>
    <property type="match status" value="1"/>
</dbReference>
<organism evidence="4 5">
    <name type="scientific">Cellulomonas hominis</name>
    <dbReference type="NCBI Taxonomy" id="156981"/>
    <lineage>
        <taxon>Bacteria</taxon>
        <taxon>Bacillati</taxon>
        <taxon>Actinomycetota</taxon>
        <taxon>Actinomycetes</taxon>
        <taxon>Micrococcales</taxon>
        <taxon>Cellulomonadaceae</taxon>
        <taxon>Cellulomonas</taxon>
    </lineage>
</organism>
<sequence length="296" mass="31571">MQRITVAAVAMRAVHDKAANLASMLATVASCAEQGADLVVFPEQCLQGYLPSLTDYALSHVTYQVEHAEPVATGPSVRALADAAARHGVHVVFGMTERDEVRAEVLYNTAVLVGPDGVVGSYRKVHQPGDEKHLYHPGDGFTVLETPLGRIGMLICYDLCFPESTRSLALSGADLLVLPTAWGVDDPAAPVHEDRMVGAFDLFTRVRALENQTWFVGANLVGRLGGFTYPGGSRVVGPDGVVRADTGATEGVAFATVDRAETVRARTVGYLGYSFLKDHRDLAPAEVRRPEGGQAA</sequence>
<dbReference type="PROSITE" id="PS01227">
    <property type="entry name" value="UPF0012"/>
    <property type="match status" value="1"/>
</dbReference>
<name>A0A7Z8NRQ6_9CELL</name>
<dbReference type="PROSITE" id="PS51257">
    <property type="entry name" value="PROKAR_LIPOPROTEIN"/>
    <property type="match status" value="1"/>
</dbReference>
<dbReference type="Proteomes" id="UP000308121">
    <property type="component" value="Unassembled WGS sequence"/>
</dbReference>
<reference evidence="4 5" key="1">
    <citation type="submission" date="2019-05" db="EMBL/GenBank/DDBJ databases">
        <title>Genome sequence of Cellulomonas hominis strain CS1.</title>
        <authorList>
            <person name="Belmont J."/>
            <person name="Maclea K.S."/>
        </authorList>
    </citation>
    <scope>NUCLEOTIDE SEQUENCE [LARGE SCALE GENOMIC DNA]</scope>
    <source>
        <strain evidence="4 5">CS1</strain>
    </source>
</reference>
<dbReference type="PANTHER" id="PTHR43674">
    <property type="entry name" value="NITRILASE C965.09-RELATED"/>
    <property type="match status" value="1"/>
</dbReference>
<dbReference type="PROSITE" id="PS50263">
    <property type="entry name" value="CN_HYDROLASE"/>
    <property type="match status" value="1"/>
</dbReference>
<dbReference type="SUPFAM" id="SSF56317">
    <property type="entry name" value="Carbon-nitrogen hydrolase"/>
    <property type="match status" value="1"/>
</dbReference>
<dbReference type="InterPro" id="IPR001110">
    <property type="entry name" value="UPF0012_CS"/>
</dbReference>
<dbReference type="Pfam" id="PF00795">
    <property type="entry name" value="CN_hydrolase"/>
    <property type="match status" value="1"/>
</dbReference>
<dbReference type="Gene3D" id="3.60.110.10">
    <property type="entry name" value="Carbon-nitrogen hydrolase"/>
    <property type="match status" value="1"/>
</dbReference>
<proteinExistence type="inferred from homology"/>
<evidence type="ECO:0000259" key="3">
    <source>
        <dbReference type="PROSITE" id="PS50263"/>
    </source>
</evidence>
<evidence type="ECO:0000313" key="5">
    <source>
        <dbReference type="Proteomes" id="UP000308121"/>
    </source>
</evidence>
<comment type="similarity">
    <text evidence="1">Belongs to the carbon-nitrogen hydrolase superfamily. NIT1/NIT2 family.</text>
</comment>